<dbReference type="STRING" id="945553.A0A0D2PE04"/>
<dbReference type="OMA" id="HIINGAF"/>
<dbReference type="AlphaFoldDB" id="A0A0D2PE04"/>
<reference evidence="2" key="1">
    <citation type="submission" date="2014-04" db="EMBL/GenBank/DDBJ databases">
        <title>Evolutionary Origins and Diversification of the Mycorrhizal Mutualists.</title>
        <authorList>
            <consortium name="DOE Joint Genome Institute"/>
            <consortium name="Mycorrhizal Genomics Consortium"/>
            <person name="Kohler A."/>
            <person name="Kuo A."/>
            <person name="Nagy L.G."/>
            <person name="Floudas D."/>
            <person name="Copeland A."/>
            <person name="Barry K.W."/>
            <person name="Cichocki N."/>
            <person name="Veneault-Fourrey C."/>
            <person name="LaButti K."/>
            <person name="Lindquist E.A."/>
            <person name="Lipzen A."/>
            <person name="Lundell T."/>
            <person name="Morin E."/>
            <person name="Murat C."/>
            <person name="Riley R."/>
            <person name="Ohm R."/>
            <person name="Sun H."/>
            <person name="Tunlid A."/>
            <person name="Henrissat B."/>
            <person name="Grigoriev I.V."/>
            <person name="Hibbett D.S."/>
            <person name="Martin F."/>
        </authorList>
    </citation>
    <scope>NUCLEOTIDE SEQUENCE [LARGE SCALE GENOMIC DNA]</scope>
    <source>
        <strain evidence="2">FD-334 SS-4</strain>
    </source>
</reference>
<keyword evidence="2" id="KW-1185">Reference proteome</keyword>
<dbReference type="EMBL" id="KN817526">
    <property type="protein sequence ID" value="KJA26786.1"/>
    <property type="molecule type" value="Genomic_DNA"/>
</dbReference>
<organism evidence="1 2">
    <name type="scientific">Hypholoma sublateritium (strain FD-334 SS-4)</name>
    <dbReference type="NCBI Taxonomy" id="945553"/>
    <lineage>
        <taxon>Eukaryota</taxon>
        <taxon>Fungi</taxon>
        <taxon>Dikarya</taxon>
        <taxon>Basidiomycota</taxon>
        <taxon>Agaricomycotina</taxon>
        <taxon>Agaricomycetes</taxon>
        <taxon>Agaricomycetidae</taxon>
        <taxon>Agaricales</taxon>
        <taxon>Agaricineae</taxon>
        <taxon>Strophariaceae</taxon>
        <taxon>Hypholoma</taxon>
    </lineage>
</organism>
<evidence type="ECO:0000313" key="1">
    <source>
        <dbReference type="EMBL" id="KJA26786.1"/>
    </source>
</evidence>
<gene>
    <name evidence="1" type="ORF">HYPSUDRAFT_1030565</name>
</gene>
<name>A0A0D2PE04_HYPSF</name>
<dbReference type="SUPFAM" id="SSF52047">
    <property type="entry name" value="RNI-like"/>
    <property type="match status" value="1"/>
</dbReference>
<dbReference type="OrthoDB" id="2787007at2759"/>
<protein>
    <recommendedName>
        <fullName evidence="3">F-box domain-containing protein</fullName>
    </recommendedName>
</protein>
<evidence type="ECO:0008006" key="3">
    <source>
        <dbReference type="Google" id="ProtNLM"/>
    </source>
</evidence>
<sequence length="478" mass="53615">MTVAAPSSGNFDLRTTIAYRLSPKDISNNPLDLTTTIIPTHQTLTKPVSDPPSLVLTRTADRAMPSFPFLPAELIDMIIDHLHNDKQTLATCTLVSQNWLKTSRFHLIPSVTISPRNFSTIIGLLTAPHSRLATSVGHLTLAFFGFMKEPPRPHIYPLDDFPRIIKHFPSLNALMFIDVAWETLDQFQTVESKISKLNVVACFFTSERQLFQLLCLFPAVKDLECNLCKCSVPPSPCLSVFQIPATLKVLRVDQNGLEMLVASGEQRLYSGLESLEIIDISFSDSVEDLLQLSGNTLVRLKISYSEDIYNRAVDVVFNMGDITLLESLDIAFPPILDVERPRELSLKLTSFVVSSLASMTSPLLGKIKFVMHALTPNTLKCIDWAGVDKIFFDNPNFRQLRKVIVEIYPLPHARGAAARDAFREKHGAESERIIYSGLEQTARLGRLLVRYCAQSVPYTEARLRSIVNTRTHHYPAYS</sequence>
<evidence type="ECO:0000313" key="2">
    <source>
        <dbReference type="Proteomes" id="UP000054270"/>
    </source>
</evidence>
<dbReference type="Proteomes" id="UP000054270">
    <property type="component" value="Unassembled WGS sequence"/>
</dbReference>
<proteinExistence type="predicted"/>
<accession>A0A0D2PE04</accession>